<sequence>MADRRIKDFEMGMIPIVVQENIYYWLSQFQYANSLIPLEKELMEIIISPTLLVVSSA</sequence>
<protein>
    <submittedName>
        <fullName evidence="1">Uncharacterized protein</fullName>
    </submittedName>
</protein>
<evidence type="ECO:0000313" key="1">
    <source>
        <dbReference type="EMBL" id="CAJ1975763.1"/>
    </source>
</evidence>
<dbReference type="Gramene" id="rna-AYBTSS11_LOCUS27889">
    <property type="protein sequence ID" value="CAJ1975763.1"/>
    <property type="gene ID" value="gene-AYBTSS11_LOCUS27889"/>
</dbReference>
<reference evidence="1" key="1">
    <citation type="submission" date="2023-10" db="EMBL/GenBank/DDBJ databases">
        <authorList>
            <person name="Domelevo Entfellner J.-B."/>
        </authorList>
    </citation>
    <scope>NUCLEOTIDE SEQUENCE</scope>
</reference>
<evidence type="ECO:0000313" key="2">
    <source>
        <dbReference type="Proteomes" id="UP001189624"/>
    </source>
</evidence>
<dbReference type="Proteomes" id="UP001189624">
    <property type="component" value="Chromosome 9"/>
</dbReference>
<keyword evidence="2" id="KW-1185">Reference proteome</keyword>
<gene>
    <name evidence="1" type="ORF">AYBTSS11_LOCUS27889</name>
</gene>
<name>A0AA86SZ86_9FABA</name>
<dbReference type="EMBL" id="OY731406">
    <property type="protein sequence ID" value="CAJ1975763.1"/>
    <property type="molecule type" value="Genomic_DNA"/>
</dbReference>
<dbReference type="AlphaFoldDB" id="A0AA86SZ86"/>
<proteinExistence type="predicted"/>
<organism evidence="1 2">
    <name type="scientific">Sphenostylis stenocarpa</name>
    <dbReference type="NCBI Taxonomy" id="92480"/>
    <lineage>
        <taxon>Eukaryota</taxon>
        <taxon>Viridiplantae</taxon>
        <taxon>Streptophyta</taxon>
        <taxon>Embryophyta</taxon>
        <taxon>Tracheophyta</taxon>
        <taxon>Spermatophyta</taxon>
        <taxon>Magnoliopsida</taxon>
        <taxon>eudicotyledons</taxon>
        <taxon>Gunneridae</taxon>
        <taxon>Pentapetalae</taxon>
        <taxon>rosids</taxon>
        <taxon>fabids</taxon>
        <taxon>Fabales</taxon>
        <taxon>Fabaceae</taxon>
        <taxon>Papilionoideae</taxon>
        <taxon>50 kb inversion clade</taxon>
        <taxon>NPAAA clade</taxon>
        <taxon>indigoferoid/millettioid clade</taxon>
        <taxon>Phaseoleae</taxon>
        <taxon>Sphenostylis</taxon>
    </lineage>
</organism>
<accession>A0AA86SZ86</accession>